<organism evidence="1 2">
    <name type="scientific">Periplaneta americana</name>
    <name type="common">American cockroach</name>
    <name type="synonym">Blatta americana</name>
    <dbReference type="NCBI Taxonomy" id="6978"/>
    <lineage>
        <taxon>Eukaryota</taxon>
        <taxon>Metazoa</taxon>
        <taxon>Ecdysozoa</taxon>
        <taxon>Arthropoda</taxon>
        <taxon>Hexapoda</taxon>
        <taxon>Insecta</taxon>
        <taxon>Pterygota</taxon>
        <taxon>Neoptera</taxon>
        <taxon>Polyneoptera</taxon>
        <taxon>Dictyoptera</taxon>
        <taxon>Blattodea</taxon>
        <taxon>Blattoidea</taxon>
        <taxon>Blattidae</taxon>
        <taxon>Blattinae</taxon>
        <taxon>Periplaneta</taxon>
    </lineage>
</organism>
<accession>A0ABQ8T3M2</accession>
<protein>
    <submittedName>
        <fullName evidence="1">Uncharacterized protein</fullName>
    </submittedName>
</protein>
<name>A0ABQ8T3M2_PERAM</name>
<sequence>MQRRVRMEFNEMHQCDSQVLVCKISLKTKELFRISIRTIPEYHEYPPVPQEKEKSSKGFSSLLENLFGKWLVRQNFQNRVSIAFRSVLNGKVLFPD</sequence>
<evidence type="ECO:0000313" key="1">
    <source>
        <dbReference type="EMBL" id="KAJ4440512.1"/>
    </source>
</evidence>
<evidence type="ECO:0000313" key="2">
    <source>
        <dbReference type="Proteomes" id="UP001148838"/>
    </source>
</evidence>
<proteinExistence type="predicted"/>
<dbReference type="EMBL" id="JAJSOF020000017">
    <property type="protein sequence ID" value="KAJ4440512.1"/>
    <property type="molecule type" value="Genomic_DNA"/>
</dbReference>
<comment type="caution">
    <text evidence="1">The sequence shown here is derived from an EMBL/GenBank/DDBJ whole genome shotgun (WGS) entry which is preliminary data.</text>
</comment>
<dbReference type="Proteomes" id="UP001148838">
    <property type="component" value="Unassembled WGS sequence"/>
</dbReference>
<reference evidence="1 2" key="1">
    <citation type="journal article" date="2022" name="Allergy">
        <title>Genome assembly and annotation of Periplaneta americana reveal a comprehensive cockroach allergen profile.</title>
        <authorList>
            <person name="Wang L."/>
            <person name="Xiong Q."/>
            <person name="Saelim N."/>
            <person name="Wang L."/>
            <person name="Nong W."/>
            <person name="Wan A.T."/>
            <person name="Shi M."/>
            <person name="Liu X."/>
            <person name="Cao Q."/>
            <person name="Hui J.H.L."/>
            <person name="Sookrung N."/>
            <person name="Leung T.F."/>
            <person name="Tungtrongchitr A."/>
            <person name="Tsui S.K.W."/>
        </authorList>
    </citation>
    <scope>NUCLEOTIDE SEQUENCE [LARGE SCALE GENOMIC DNA]</scope>
    <source>
        <strain evidence="1">PWHHKU_190912</strain>
    </source>
</reference>
<keyword evidence="2" id="KW-1185">Reference proteome</keyword>
<gene>
    <name evidence="1" type="ORF">ANN_08653</name>
</gene>